<keyword evidence="1" id="KW-0472">Membrane</keyword>
<reference evidence="2 3" key="1">
    <citation type="submission" date="2018-10" db="EMBL/GenBank/DDBJ databases">
        <title>Co-occurring genomic capacity for anaerobic methane metabolism and dissimilatory sulfite reduction discovered in the Korarchaeota.</title>
        <authorList>
            <person name="Mckay L.J."/>
            <person name="Dlakic M."/>
            <person name="Fields M.W."/>
            <person name="Delmont T.O."/>
            <person name="Eren A.M."/>
            <person name="Jay Z.J."/>
            <person name="Klingelsmith K.B."/>
            <person name="Rusch D.B."/>
            <person name="Inskeep W.P."/>
        </authorList>
    </citation>
    <scope>NUCLEOTIDE SEQUENCE [LARGE SCALE GENOMIC DNA]</scope>
    <source>
        <strain evidence="2 3">MDKW</strain>
    </source>
</reference>
<dbReference type="EMBL" id="RCOS01000114">
    <property type="protein sequence ID" value="RSN73470.1"/>
    <property type="molecule type" value="Genomic_DNA"/>
</dbReference>
<dbReference type="Proteomes" id="UP000277582">
    <property type="component" value="Unassembled WGS sequence"/>
</dbReference>
<feature type="transmembrane region" description="Helical" evidence="1">
    <location>
        <begin position="7"/>
        <end position="31"/>
    </location>
</feature>
<evidence type="ECO:0000313" key="2">
    <source>
        <dbReference type="EMBL" id="RSN73470.1"/>
    </source>
</evidence>
<organism evidence="2 3">
    <name type="scientific">Candidatus Methanodesulfokora washburnensis</name>
    <dbReference type="NCBI Taxonomy" id="2478471"/>
    <lineage>
        <taxon>Archaea</taxon>
        <taxon>Thermoproteota</taxon>
        <taxon>Candidatus Korarchaeia</taxon>
        <taxon>Candidatus Korarchaeia incertae sedis</taxon>
        <taxon>Candidatus Methanodesulfokora</taxon>
    </lineage>
</organism>
<evidence type="ECO:0000256" key="1">
    <source>
        <dbReference type="SAM" id="Phobius"/>
    </source>
</evidence>
<dbReference type="AlphaFoldDB" id="A0A3R9PUK0"/>
<sequence>MRAKLGILLPLIILIFYVLDLFFPASSVSLFKSLVGISISVLLIITGDKRVWNYLAIASLVLLILMEILLK</sequence>
<accession>A0A3R9PUK0</accession>
<keyword evidence="1" id="KW-1133">Transmembrane helix</keyword>
<keyword evidence="3" id="KW-1185">Reference proteome</keyword>
<protein>
    <submittedName>
        <fullName evidence="2">Uncharacterized protein</fullName>
    </submittedName>
</protein>
<feature type="transmembrane region" description="Helical" evidence="1">
    <location>
        <begin position="51"/>
        <end position="70"/>
    </location>
</feature>
<gene>
    <name evidence="2" type="ORF">D6D85_10290</name>
</gene>
<comment type="caution">
    <text evidence="2">The sequence shown here is derived from an EMBL/GenBank/DDBJ whole genome shotgun (WGS) entry which is preliminary data.</text>
</comment>
<name>A0A3R9PUK0_9CREN</name>
<evidence type="ECO:0000313" key="3">
    <source>
        <dbReference type="Proteomes" id="UP000277582"/>
    </source>
</evidence>
<keyword evidence="1" id="KW-0812">Transmembrane</keyword>
<proteinExistence type="predicted"/>